<dbReference type="EMBL" id="JBHSHD010000005">
    <property type="protein sequence ID" value="MFC4819607.1"/>
    <property type="molecule type" value="Genomic_DNA"/>
</dbReference>
<feature type="binding site" evidence="6">
    <location>
        <position position="116"/>
    </location>
    <ligand>
        <name>ATP</name>
        <dbReference type="ChEBI" id="CHEBI:30616"/>
    </ligand>
</feature>
<dbReference type="PROSITE" id="PS00107">
    <property type="entry name" value="PROTEIN_KINASE_ATP"/>
    <property type="match status" value="1"/>
</dbReference>
<keyword evidence="7" id="KW-1133">Transmembrane helix</keyword>
<evidence type="ECO:0000256" key="2">
    <source>
        <dbReference type="ARBA" id="ARBA00022741"/>
    </source>
</evidence>
<feature type="transmembrane region" description="Helical" evidence="7">
    <location>
        <begin position="383"/>
        <end position="405"/>
    </location>
</feature>
<dbReference type="PROSITE" id="PS50005">
    <property type="entry name" value="TPR"/>
    <property type="match status" value="1"/>
</dbReference>
<reference evidence="10" key="1">
    <citation type="journal article" date="2019" name="Int. J. Syst. Evol. Microbiol.">
        <title>The Global Catalogue of Microorganisms (GCM) 10K type strain sequencing project: providing services to taxonomists for standard genome sequencing and annotation.</title>
        <authorList>
            <consortium name="The Broad Institute Genomics Platform"/>
            <consortium name="The Broad Institute Genome Sequencing Center for Infectious Disease"/>
            <person name="Wu L."/>
            <person name="Ma J."/>
        </authorList>
    </citation>
    <scope>NUCLEOTIDE SEQUENCE [LARGE SCALE GENOMIC DNA]</scope>
    <source>
        <strain evidence="10">CCUG 30340</strain>
    </source>
</reference>
<evidence type="ECO:0000256" key="7">
    <source>
        <dbReference type="SAM" id="Phobius"/>
    </source>
</evidence>
<dbReference type="InterPro" id="IPR011990">
    <property type="entry name" value="TPR-like_helical_dom_sf"/>
</dbReference>
<dbReference type="SUPFAM" id="SSF48452">
    <property type="entry name" value="TPR-like"/>
    <property type="match status" value="3"/>
</dbReference>
<dbReference type="Pfam" id="PF13424">
    <property type="entry name" value="TPR_12"/>
    <property type="match status" value="5"/>
</dbReference>
<dbReference type="InterPro" id="IPR017441">
    <property type="entry name" value="Protein_kinase_ATP_BS"/>
</dbReference>
<evidence type="ECO:0000256" key="1">
    <source>
        <dbReference type="ARBA" id="ARBA00022737"/>
    </source>
</evidence>
<proteinExistence type="predicted"/>
<keyword evidence="10" id="KW-1185">Reference proteome</keyword>
<evidence type="ECO:0000256" key="6">
    <source>
        <dbReference type="PROSITE-ProRule" id="PRU10141"/>
    </source>
</evidence>
<evidence type="ECO:0000256" key="4">
    <source>
        <dbReference type="ARBA" id="ARBA00022840"/>
    </source>
</evidence>
<accession>A0ABV9QS32</accession>
<keyword evidence="3 5" id="KW-0802">TPR repeat</keyword>
<keyword evidence="4 6" id="KW-0067">ATP-binding</keyword>
<sequence length="977" mass="106387">MDGARWRQITAIFERAVELAPAGRAALLEHACAGDAELRHEVEALLEADATGDTFDRHAHDLRGAAAADWVDWNASFDGRLIGSWRVVRELGRGGMGVVFLVERADGQFEQLAALKLIKRGMDSEAVLSRFLRERQILARLEHRNIARLLDGGLIPDGRPYFVMEYVDGMPLPQYCAAHGSDLGERLRLFFGVCAAVQFAHRQLVVHSDLKPSNVLVGANGDVKLLDFGIAKLLGGDGAAAPQTRDRPLTPAYAAPEQIRGEPLSTATDVYALGCLLYELLTGQRPFRLHDEPSLEQLRQVLDSTGPVAPSQLRGSGAPVPPQRLRGDLDTIVLKALKREPDRRYATVDALAEDLKRFLAGLPIAAHRDSGLYRARKFVARHWLATSMSALAVAALSAAIAVAAWQAREKASEAQAAQEVAHFLVGLFEDSDPTHSRGAAATAEDLLDQGAARLHSALSEQPLLRARLLHTVATSYAALGLYDRAQPLAEQALDIRRRQLAPRDPAIAESLYALGRIYARKADYARAEPLLREALERRRENADRDGAALLESLGGVGKLLQDRGAFQEASAPLREALETAERRFGPESVETANSLDDFAGNRKTLGKMQDAVSLYRRALAIREARLGATDPDVGASLHNLGLNLAALGNYAEAEKALQRALAIRRQIFGPVHPLVGESQLALASVYEATYRVADAEPLAQAALAIFRSKLGESHRLVTEAMNTLAVLHLDRRDYAQAVSLFREVFDRFRDGLGAEHPDTLTVEDNLAISLFYAGHADEAETLQRDLVGKLRPDNGQGVDVKNLHNLARTLEQEGRVPEALELVRRALDVQRGLTGERSRGTALALREVALAEHRLGDAKSAETHYRAALALAEELAPSGGFAVHGWQIPLADFLVGQRRCAEATPLLRKAADTLGASVNVNPIWRPQAEILLAACARHAPPQPADAQRLSAARQALRALPAIELDLYPTARRLLDES</sequence>
<dbReference type="Gene3D" id="3.30.200.20">
    <property type="entry name" value="Phosphorylase Kinase, domain 1"/>
    <property type="match status" value="1"/>
</dbReference>
<dbReference type="InterPro" id="IPR000719">
    <property type="entry name" value="Prot_kinase_dom"/>
</dbReference>
<dbReference type="CDD" id="cd14014">
    <property type="entry name" value="STKc_PknB_like"/>
    <property type="match status" value="1"/>
</dbReference>
<evidence type="ECO:0000256" key="3">
    <source>
        <dbReference type="ARBA" id="ARBA00022803"/>
    </source>
</evidence>
<dbReference type="SMART" id="SM00220">
    <property type="entry name" value="S_TKc"/>
    <property type="match status" value="1"/>
</dbReference>
<dbReference type="Gene3D" id="1.25.40.10">
    <property type="entry name" value="Tetratricopeptide repeat domain"/>
    <property type="match status" value="3"/>
</dbReference>
<dbReference type="InterPro" id="IPR019734">
    <property type="entry name" value="TPR_rpt"/>
</dbReference>
<keyword evidence="1" id="KW-0677">Repeat</keyword>
<keyword evidence="7" id="KW-0472">Membrane</keyword>
<organism evidence="9 10">
    <name type="scientific">Dokdonella ginsengisoli</name>
    <dbReference type="NCBI Taxonomy" id="363846"/>
    <lineage>
        <taxon>Bacteria</taxon>
        <taxon>Pseudomonadati</taxon>
        <taxon>Pseudomonadota</taxon>
        <taxon>Gammaproteobacteria</taxon>
        <taxon>Lysobacterales</taxon>
        <taxon>Rhodanobacteraceae</taxon>
        <taxon>Dokdonella</taxon>
    </lineage>
</organism>
<feature type="domain" description="Protein kinase" evidence="8">
    <location>
        <begin position="85"/>
        <end position="359"/>
    </location>
</feature>
<dbReference type="SUPFAM" id="SSF56112">
    <property type="entry name" value="Protein kinase-like (PK-like)"/>
    <property type="match status" value="1"/>
</dbReference>
<evidence type="ECO:0000256" key="5">
    <source>
        <dbReference type="PROSITE-ProRule" id="PRU00339"/>
    </source>
</evidence>
<dbReference type="PANTHER" id="PTHR45641:SF19">
    <property type="entry name" value="NEPHROCYSTIN-3"/>
    <property type="match status" value="1"/>
</dbReference>
<keyword evidence="2 6" id="KW-0547">Nucleotide-binding</keyword>
<dbReference type="InterPro" id="IPR011009">
    <property type="entry name" value="Kinase-like_dom_sf"/>
</dbReference>
<gene>
    <name evidence="9" type="ORF">ACFO6Q_04690</name>
</gene>
<dbReference type="PROSITE" id="PS50011">
    <property type="entry name" value="PROTEIN_KINASE_DOM"/>
    <property type="match status" value="1"/>
</dbReference>
<comment type="caution">
    <text evidence="9">The sequence shown here is derived from an EMBL/GenBank/DDBJ whole genome shotgun (WGS) entry which is preliminary data.</text>
</comment>
<dbReference type="PANTHER" id="PTHR45641">
    <property type="entry name" value="TETRATRICOPEPTIDE REPEAT PROTEIN (AFU_ORTHOLOGUE AFUA_6G03870)"/>
    <property type="match status" value="1"/>
</dbReference>
<dbReference type="SMART" id="SM00028">
    <property type="entry name" value="TPR"/>
    <property type="match status" value="8"/>
</dbReference>
<dbReference type="InterPro" id="IPR008271">
    <property type="entry name" value="Ser/Thr_kinase_AS"/>
</dbReference>
<dbReference type="Gene3D" id="1.10.510.10">
    <property type="entry name" value="Transferase(Phosphotransferase) domain 1"/>
    <property type="match status" value="1"/>
</dbReference>
<dbReference type="RefSeq" id="WP_380019391.1">
    <property type="nucleotide sequence ID" value="NZ_JBHSHD010000005.1"/>
</dbReference>
<dbReference type="Pfam" id="PF00069">
    <property type="entry name" value="Pkinase"/>
    <property type="match status" value="1"/>
</dbReference>
<keyword evidence="7" id="KW-0812">Transmembrane</keyword>
<dbReference type="PROSITE" id="PS00108">
    <property type="entry name" value="PROTEIN_KINASE_ST"/>
    <property type="match status" value="1"/>
</dbReference>
<evidence type="ECO:0000313" key="9">
    <source>
        <dbReference type="EMBL" id="MFC4819607.1"/>
    </source>
</evidence>
<evidence type="ECO:0000259" key="8">
    <source>
        <dbReference type="PROSITE" id="PS50011"/>
    </source>
</evidence>
<dbReference type="Proteomes" id="UP001595886">
    <property type="component" value="Unassembled WGS sequence"/>
</dbReference>
<evidence type="ECO:0000313" key="10">
    <source>
        <dbReference type="Proteomes" id="UP001595886"/>
    </source>
</evidence>
<protein>
    <submittedName>
        <fullName evidence="9">Tetratricopeptide repeat protein</fullName>
    </submittedName>
</protein>
<feature type="repeat" description="TPR" evidence="5">
    <location>
        <begin position="508"/>
        <end position="541"/>
    </location>
</feature>
<name>A0ABV9QS32_9GAMM</name>